<keyword evidence="5 6" id="KW-0472">Membrane</keyword>
<evidence type="ECO:0000313" key="8">
    <source>
        <dbReference type="Proteomes" id="UP001153678"/>
    </source>
</evidence>
<comment type="subcellular location">
    <subcellularLocation>
        <location evidence="1">Membrane</location>
        <topology evidence="1">Multi-pass membrane protein</topology>
    </subcellularLocation>
</comment>
<evidence type="ECO:0000256" key="4">
    <source>
        <dbReference type="ARBA" id="ARBA00022989"/>
    </source>
</evidence>
<keyword evidence="8" id="KW-1185">Reference proteome</keyword>
<dbReference type="InterPro" id="IPR038213">
    <property type="entry name" value="IFI6/IFI27-like_sf"/>
</dbReference>
<comment type="similarity">
    <text evidence="2">Belongs to the IFI6/IFI27 family.</text>
</comment>
<reference evidence="7" key="1">
    <citation type="submission" date="2022-08" db="EMBL/GenBank/DDBJ databases">
        <authorList>
            <person name="Kallberg Y."/>
            <person name="Tangrot J."/>
            <person name="Rosling A."/>
        </authorList>
    </citation>
    <scope>NUCLEOTIDE SEQUENCE</scope>
    <source>
        <strain evidence="7">Wild A</strain>
    </source>
</reference>
<dbReference type="OrthoDB" id="440424at2759"/>
<proteinExistence type="inferred from homology"/>
<dbReference type="EMBL" id="CAMKVN010000838">
    <property type="protein sequence ID" value="CAI2171613.1"/>
    <property type="molecule type" value="Genomic_DNA"/>
</dbReference>
<keyword evidence="4 6" id="KW-1133">Transmembrane helix</keyword>
<name>A0A9W4WXT9_9GLOM</name>
<dbReference type="Pfam" id="PF06140">
    <property type="entry name" value="Ifi-6-16"/>
    <property type="match status" value="1"/>
</dbReference>
<accession>A0A9W4WXT9</accession>
<sequence length="168" mass="18556">MAINRRILFSNACFAVVFFVVIILCQFVACAPIDKKNIIPERISVQLSGVEDVEIKFSTYHEKLRNTLMLDLPELPEIPELPDLPKLPELPLKDVAKIFIVLIIAIIGMAFLYYFPKAIIVGIVRLLGFGIKGIVKGSFAAFYMARYGGKVAVNSVCAILQSIGARGL</sequence>
<evidence type="ECO:0000256" key="3">
    <source>
        <dbReference type="ARBA" id="ARBA00022692"/>
    </source>
</evidence>
<keyword evidence="3 6" id="KW-0812">Transmembrane</keyword>
<dbReference type="GO" id="GO:0016020">
    <property type="term" value="C:membrane"/>
    <property type="evidence" value="ECO:0007669"/>
    <property type="project" value="UniProtKB-SubCell"/>
</dbReference>
<dbReference type="AlphaFoldDB" id="A0A9W4WXT9"/>
<protein>
    <submittedName>
        <fullName evidence="7">11647_t:CDS:1</fullName>
    </submittedName>
</protein>
<gene>
    <name evidence="7" type="ORF">FWILDA_LOCUS5167</name>
</gene>
<evidence type="ECO:0000256" key="6">
    <source>
        <dbReference type="SAM" id="Phobius"/>
    </source>
</evidence>
<comment type="caution">
    <text evidence="7">The sequence shown here is derived from an EMBL/GenBank/DDBJ whole genome shotgun (WGS) entry which is preliminary data.</text>
</comment>
<evidence type="ECO:0000256" key="1">
    <source>
        <dbReference type="ARBA" id="ARBA00004141"/>
    </source>
</evidence>
<evidence type="ECO:0000313" key="7">
    <source>
        <dbReference type="EMBL" id="CAI2171613.1"/>
    </source>
</evidence>
<organism evidence="7 8">
    <name type="scientific">Funneliformis geosporum</name>
    <dbReference type="NCBI Taxonomy" id="1117311"/>
    <lineage>
        <taxon>Eukaryota</taxon>
        <taxon>Fungi</taxon>
        <taxon>Fungi incertae sedis</taxon>
        <taxon>Mucoromycota</taxon>
        <taxon>Glomeromycotina</taxon>
        <taxon>Glomeromycetes</taxon>
        <taxon>Glomerales</taxon>
        <taxon>Glomeraceae</taxon>
        <taxon>Funneliformis</taxon>
    </lineage>
</organism>
<dbReference type="Proteomes" id="UP001153678">
    <property type="component" value="Unassembled WGS sequence"/>
</dbReference>
<feature type="transmembrane region" description="Helical" evidence="6">
    <location>
        <begin position="95"/>
        <end position="115"/>
    </location>
</feature>
<evidence type="ECO:0000256" key="2">
    <source>
        <dbReference type="ARBA" id="ARBA00007262"/>
    </source>
</evidence>
<evidence type="ECO:0000256" key="5">
    <source>
        <dbReference type="ARBA" id="ARBA00023136"/>
    </source>
</evidence>
<dbReference type="Gene3D" id="6.10.110.10">
    <property type="match status" value="1"/>
</dbReference>
<feature type="transmembrane region" description="Helical" evidence="6">
    <location>
        <begin position="7"/>
        <end position="29"/>
    </location>
</feature>
<dbReference type="InterPro" id="IPR009311">
    <property type="entry name" value="IFI6/IFI27-like"/>
</dbReference>